<feature type="transmembrane region" description="Helical" evidence="1">
    <location>
        <begin position="6"/>
        <end position="24"/>
    </location>
</feature>
<dbReference type="EMBL" id="AWUE01020382">
    <property type="protein sequence ID" value="OMO68499.1"/>
    <property type="molecule type" value="Genomic_DNA"/>
</dbReference>
<gene>
    <name evidence="3" type="ORF">COLO4_29614</name>
</gene>
<feature type="compositionally biased region" description="Polar residues" evidence="2">
    <location>
        <begin position="152"/>
        <end position="162"/>
    </location>
</feature>
<organism evidence="3 4">
    <name type="scientific">Corchorus olitorius</name>
    <dbReference type="NCBI Taxonomy" id="93759"/>
    <lineage>
        <taxon>Eukaryota</taxon>
        <taxon>Viridiplantae</taxon>
        <taxon>Streptophyta</taxon>
        <taxon>Embryophyta</taxon>
        <taxon>Tracheophyta</taxon>
        <taxon>Spermatophyta</taxon>
        <taxon>Magnoliopsida</taxon>
        <taxon>eudicotyledons</taxon>
        <taxon>Gunneridae</taxon>
        <taxon>Pentapetalae</taxon>
        <taxon>rosids</taxon>
        <taxon>malvids</taxon>
        <taxon>Malvales</taxon>
        <taxon>Malvaceae</taxon>
        <taxon>Grewioideae</taxon>
        <taxon>Apeibeae</taxon>
        <taxon>Corchorus</taxon>
    </lineage>
</organism>
<keyword evidence="1" id="KW-0472">Membrane</keyword>
<dbReference type="InterPro" id="IPR004345">
    <property type="entry name" value="TB2_DP1_HVA22"/>
</dbReference>
<dbReference type="OrthoDB" id="434647at2759"/>
<comment type="similarity">
    <text evidence="1">Belongs to the DP1 family.</text>
</comment>
<keyword evidence="1" id="KW-1133">Transmembrane helix</keyword>
<keyword evidence="1" id="KW-0812">Transmembrane</keyword>
<feature type="region of interest" description="Disordered" evidence="2">
    <location>
        <begin position="152"/>
        <end position="241"/>
    </location>
</feature>
<evidence type="ECO:0000256" key="1">
    <source>
        <dbReference type="RuleBase" id="RU362006"/>
    </source>
</evidence>
<dbReference type="AlphaFoldDB" id="A0A1R3HDT9"/>
<comment type="caution">
    <text evidence="1">Lacks conserved residue(s) required for the propagation of feature annotation.</text>
</comment>
<protein>
    <recommendedName>
        <fullName evidence="1">HVA22-like protein</fullName>
    </recommendedName>
</protein>
<dbReference type="PANTHER" id="PTHR12300:SF162">
    <property type="entry name" value="HVA22-LIKE PROTEIN J"/>
    <property type="match status" value="1"/>
</dbReference>
<feature type="compositionally biased region" description="Polar residues" evidence="2">
    <location>
        <begin position="170"/>
        <end position="187"/>
    </location>
</feature>
<evidence type="ECO:0000313" key="4">
    <source>
        <dbReference type="Proteomes" id="UP000187203"/>
    </source>
</evidence>
<accession>A0A1R3HDT9</accession>
<comment type="subcellular location">
    <subcellularLocation>
        <location evidence="1">Membrane</location>
        <topology evidence="1">Multi-pass membrane protein</topology>
    </subcellularLocation>
</comment>
<proteinExistence type="inferred from homology"/>
<dbReference type="GO" id="GO:0016020">
    <property type="term" value="C:membrane"/>
    <property type="evidence" value="ECO:0007669"/>
    <property type="project" value="UniProtKB-SubCell"/>
</dbReference>
<feature type="compositionally biased region" description="Basic residues" evidence="2">
    <location>
        <begin position="232"/>
        <end position="241"/>
    </location>
</feature>
<dbReference type="Proteomes" id="UP000187203">
    <property type="component" value="Unassembled WGS sequence"/>
</dbReference>
<name>A0A1R3HDT9_9ROSI</name>
<sequence>MLGDFITRLLVLILGYAYPAFECFKTVEKNKVEIEELRFWCQYWILVAFLTVFERIGDIFISWLPMYGEMKLILLIYLWYPKTRGTAYVYETLLRPYMAKHETEVDRKIQEMRARAWDFALYYWQNCTDLGQAKFFDILQYLAGQSSKIKNGYQKSEQQNTNAPPPPPTSFRSQSGKGKNWASSATINRAVVGSPKSKVVEFNPDSQSENDMGDDSIPDSPSNMKLQEARLKLRRSMKLNN</sequence>
<comment type="caution">
    <text evidence="3">The sequence shown here is derived from an EMBL/GenBank/DDBJ whole genome shotgun (WGS) entry which is preliminary data.</text>
</comment>
<dbReference type="Pfam" id="PF03134">
    <property type="entry name" value="TB2_DP1_HVA22"/>
    <property type="match status" value="1"/>
</dbReference>
<reference evidence="4" key="1">
    <citation type="submission" date="2013-09" db="EMBL/GenBank/DDBJ databases">
        <title>Corchorus olitorius genome sequencing.</title>
        <authorList>
            <person name="Alam M."/>
            <person name="Haque M.S."/>
            <person name="Islam M.S."/>
            <person name="Emdad E.M."/>
            <person name="Islam M.M."/>
            <person name="Ahmed B."/>
            <person name="Halim A."/>
            <person name="Hossen Q.M.M."/>
            <person name="Hossain M.Z."/>
            <person name="Ahmed R."/>
            <person name="Khan M.M."/>
            <person name="Islam R."/>
            <person name="Rashid M.M."/>
            <person name="Khan S.A."/>
            <person name="Rahman M.S."/>
            <person name="Alam M."/>
            <person name="Yahiya A.S."/>
            <person name="Khan M.S."/>
            <person name="Azam M.S."/>
            <person name="Haque T."/>
            <person name="Lashkar M.Z.H."/>
            <person name="Akhand A.I."/>
            <person name="Morshed G."/>
            <person name="Roy S."/>
            <person name="Uddin K.S."/>
            <person name="Rabeya T."/>
            <person name="Hossain A.S."/>
            <person name="Chowdhury A."/>
            <person name="Snigdha A.R."/>
            <person name="Mortoza M.S."/>
            <person name="Matin S.A."/>
            <person name="Hoque S.M.E."/>
            <person name="Islam M.K."/>
            <person name="Roy D.K."/>
            <person name="Haider R."/>
            <person name="Moosa M.M."/>
            <person name="Elias S.M."/>
            <person name="Hasan A.M."/>
            <person name="Jahan S."/>
            <person name="Shafiuddin M."/>
            <person name="Mahmood N."/>
            <person name="Shommy N.S."/>
        </authorList>
    </citation>
    <scope>NUCLEOTIDE SEQUENCE [LARGE SCALE GENOMIC DNA]</scope>
    <source>
        <strain evidence="4">cv. O-4</strain>
    </source>
</reference>
<dbReference type="PANTHER" id="PTHR12300">
    <property type="entry name" value="HVA22-LIKE PROTEINS"/>
    <property type="match status" value="1"/>
</dbReference>
<keyword evidence="4" id="KW-1185">Reference proteome</keyword>
<evidence type="ECO:0000256" key="2">
    <source>
        <dbReference type="SAM" id="MobiDB-lite"/>
    </source>
</evidence>
<evidence type="ECO:0000313" key="3">
    <source>
        <dbReference type="EMBL" id="OMO68499.1"/>
    </source>
</evidence>